<comment type="similarity">
    <text evidence="1 7">Belongs to the glyceraldehyde-3-phosphate dehydrogenase family.</text>
</comment>
<feature type="domain" description="Glyceraldehyde 3-phosphate dehydrogenase NAD(P) binding" evidence="8">
    <location>
        <begin position="3"/>
        <end position="151"/>
    </location>
</feature>
<comment type="caution">
    <text evidence="9">The sequence shown here is derived from an EMBL/GenBank/DDBJ whole genome shotgun (WGS) entry which is preliminary data.</text>
</comment>
<dbReference type="EMBL" id="MHHS01000002">
    <property type="protein sequence ID" value="OGY37925.1"/>
    <property type="molecule type" value="Genomic_DNA"/>
</dbReference>
<dbReference type="InterPro" id="IPR020831">
    <property type="entry name" value="GlycerAld/Erythrose_P_DH"/>
</dbReference>
<evidence type="ECO:0000256" key="4">
    <source>
        <dbReference type="PIRSR" id="PIRSR000149-2"/>
    </source>
</evidence>
<dbReference type="GO" id="GO:0006006">
    <property type="term" value="P:glucose metabolic process"/>
    <property type="evidence" value="ECO:0007669"/>
    <property type="project" value="InterPro"/>
</dbReference>
<feature type="binding site" evidence="4">
    <location>
        <position position="234"/>
    </location>
    <ligand>
        <name>D-glyceraldehyde 3-phosphate</name>
        <dbReference type="ChEBI" id="CHEBI:59776"/>
    </ligand>
</feature>
<dbReference type="Gene3D" id="3.30.360.10">
    <property type="entry name" value="Dihydrodipicolinate Reductase, domain 2"/>
    <property type="match status" value="1"/>
</dbReference>
<dbReference type="PANTHER" id="PTHR43148">
    <property type="entry name" value="GLYCERALDEHYDE-3-PHOSPHATE DEHYDROGENASE 2"/>
    <property type="match status" value="1"/>
</dbReference>
<organism evidence="9 10">
    <name type="scientific">Candidatus Andersenbacteria bacterium RIFCSPHIGHO2_12_FULL_45_11b</name>
    <dbReference type="NCBI Taxonomy" id="1797282"/>
    <lineage>
        <taxon>Bacteria</taxon>
        <taxon>Candidatus Anderseniibacteriota</taxon>
    </lineage>
</organism>
<dbReference type="FunFam" id="3.40.50.720:FF:000001">
    <property type="entry name" value="Glyceraldehyde-3-phosphate dehydrogenase"/>
    <property type="match status" value="1"/>
</dbReference>
<dbReference type="CDD" id="cd05214">
    <property type="entry name" value="GAPDH_I_N"/>
    <property type="match status" value="1"/>
</dbReference>
<sequence length="335" mass="35139">MSIRIGINGFGRIGRAACKIALAHEDAEIVAINDLGDIENLAYLLRFDTVYGRYGADVSVDGDTLVVGGKRIKVLQSKDPETLPWGEMNIDVVIESTGFFTDSEGAHKHIAAGAKHVVISAPTKSEDVPTVVMGVNDDMLAGSAVVSNASCTTNCSAPVMAVLENVFGVEKALLTTAHAYTATQSLVDGPGGKGDFRRGRAGAQNIVPASTGAAIAATLAIPKLAGKFDGVSLRIPVPVVSIIDVTCLLAKDVTVADLNNAFKEAASDPMYQGVLAVTEDDVVSSDFIGDPHSAIVDLQLTRVIGGNLVKIMAWYDNEWGYSNRLVEQVLALGAQ</sequence>
<reference evidence="9 10" key="1">
    <citation type="journal article" date="2016" name="Nat. Commun.">
        <title>Thousands of microbial genomes shed light on interconnected biogeochemical processes in an aquifer system.</title>
        <authorList>
            <person name="Anantharaman K."/>
            <person name="Brown C.T."/>
            <person name="Hug L.A."/>
            <person name="Sharon I."/>
            <person name="Castelle C.J."/>
            <person name="Probst A.J."/>
            <person name="Thomas B.C."/>
            <person name="Singh A."/>
            <person name="Wilkins M.J."/>
            <person name="Karaoz U."/>
            <person name="Brodie E.L."/>
            <person name="Williams K.H."/>
            <person name="Hubbard S.S."/>
            <person name="Banfield J.F."/>
        </authorList>
    </citation>
    <scope>NUCLEOTIDE SEQUENCE [LARGE SCALE GENOMIC DNA]</scope>
</reference>
<dbReference type="InterPro" id="IPR006424">
    <property type="entry name" value="Glyceraldehyde-3-P_DH_1"/>
</dbReference>
<dbReference type="Pfam" id="PF00044">
    <property type="entry name" value="Gp_dh_N"/>
    <property type="match status" value="1"/>
</dbReference>
<dbReference type="SUPFAM" id="SSF55347">
    <property type="entry name" value="Glyceraldehyde-3-phosphate dehydrogenase-like, C-terminal domain"/>
    <property type="match status" value="1"/>
</dbReference>
<feature type="binding site" evidence="4">
    <location>
        <position position="181"/>
    </location>
    <ligand>
        <name>D-glyceraldehyde 3-phosphate</name>
        <dbReference type="ChEBI" id="CHEBI:59776"/>
    </ligand>
</feature>
<dbReference type="CDD" id="cd18126">
    <property type="entry name" value="GAPDH_I_C"/>
    <property type="match status" value="1"/>
</dbReference>
<dbReference type="Proteomes" id="UP000177941">
    <property type="component" value="Unassembled WGS sequence"/>
</dbReference>
<evidence type="ECO:0000313" key="10">
    <source>
        <dbReference type="Proteomes" id="UP000177941"/>
    </source>
</evidence>
<dbReference type="GO" id="GO:0016620">
    <property type="term" value="F:oxidoreductase activity, acting on the aldehyde or oxo group of donors, NAD or NADP as acceptor"/>
    <property type="evidence" value="ECO:0007669"/>
    <property type="project" value="InterPro"/>
</dbReference>
<feature type="binding site" evidence="5">
    <location>
        <position position="120"/>
    </location>
    <ligand>
        <name>NAD(+)</name>
        <dbReference type="ChEBI" id="CHEBI:57540"/>
    </ligand>
</feature>
<dbReference type="SUPFAM" id="SSF51735">
    <property type="entry name" value="NAD(P)-binding Rossmann-fold domains"/>
    <property type="match status" value="1"/>
</dbReference>
<dbReference type="Gene3D" id="3.40.50.720">
    <property type="entry name" value="NAD(P)-binding Rossmann-like Domain"/>
    <property type="match status" value="1"/>
</dbReference>
<dbReference type="PIRSF" id="PIRSF000149">
    <property type="entry name" value="GAP_DH"/>
    <property type="match status" value="1"/>
</dbReference>
<dbReference type="InterPro" id="IPR036291">
    <property type="entry name" value="NAD(P)-bd_dom_sf"/>
</dbReference>
<gene>
    <name evidence="9" type="ORF">A3E36_02565</name>
</gene>
<evidence type="ECO:0000256" key="6">
    <source>
        <dbReference type="PIRSR" id="PIRSR000149-4"/>
    </source>
</evidence>
<feature type="binding site" evidence="4">
    <location>
        <begin position="150"/>
        <end position="152"/>
    </location>
    <ligand>
        <name>D-glyceraldehyde 3-phosphate</name>
        <dbReference type="ChEBI" id="CHEBI:59776"/>
    </ligand>
</feature>
<keyword evidence="5" id="KW-0547">Nucleotide-binding</keyword>
<dbReference type="InterPro" id="IPR020829">
    <property type="entry name" value="GlycerAld_3-P_DH_cat"/>
</dbReference>
<feature type="binding site" evidence="4">
    <location>
        <begin position="211"/>
        <end position="212"/>
    </location>
    <ligand>
        <name>D-glyceraldehyde 3-phosphate</name>
        <dbReference type="ChEBI" id="CHEBI:59776"/>
    </ligand>
</feature>
<evidence type="ECO:0000313" key="9">
    <source>
        <dbReference type="EMBL" id="OGY37925.1"/>
    </source>
</evidence>
<feature type="binding site" evidence="5">
    <location>
        <position position="34"/>
    </location>
    <ligand>
        <name>NAD(+)</name>
        <dbReference type="ChEBI" id="CHEBI:57540"/>
    </ligand>
</feature>
<dbReference type="SMART" id="SM00846">
    <property type="entry name" value="Gp_dh_N"/>
    <property type="match status" value="1"/>
</dbReference>
<feature type="binding site" evidence="5">
    <location>
        <position position="317"/>
    </location>
    <ligand>
        <name>NAD(+)</name>
        <dbReference type="ChEBI" id="CHEBI:57540"/>
    </ligand>
</feature>
<protein>
    <submittedName>
        <fullName evidence="9">Type I glyceraldehyde-3-phosphate dehydrogenase</fullName>
    </submittedName>
</protein>
<dbReference type="InterPro" id="IPR020828">
    <property type="entry name" value="GlycerAld_3-P_DH_NAD(P)-bd"/>
</dbReference>
<evidence type="ECO:0000256" key="1">
    <source>
        <dbReference type="ARBA" id="ARBA00007406"/>
    </source>
</evidence>
<dbReference type="AlphaFoldDB" id="A0A1G1XCX1"/>
<dbReference type="GO" id="GO:0051287">
    <property type="term" value="F:NAD binding"/>
    <property type="evidence" value="ECO:0007669"/>
    <property type="project" value="InterPro"/>
</dbReference>
<feature type="site" description="Activates thiol group during catalysis" evidence="6">
    <location>
        <position position="178"/>
    </location>
</feature>
<evidence type="ECO:0000256" key="3">
    <source>
        <dbReference type="PIRSR" id="PIRSR000149-1"/>
    </source>
</evidence>
<evidence type="ECO:0000256" key="2">
    <source>
        <dbReference type="ARBA" id="ARBA00023002"/>
    </source>
</evidence>
<keyword evidence="2" id="KW-0560">Oxidoreductase</keyword>
<evidence type="ECO:0000256" key="5">
    <source>
        <dbReference type="PIRSR" id="PIRSR000149-3"/>
    </source>
</evidence>
<dbReference type="GO" id="GO:0050661">
    <property type="term" value="F:NADP binding"/>
    <property type="evidence" value="ECO:0007669"/>
    <property type="project" value="InterPro"/>
</dbReference>
<accession>A0A1G1XCX1</accession>
<proteinExistence type="inferred from homology"/>
<dbReference type="NCBIfam" id="TIGR01534">
    <property type="entry name" value="GAPDH-I"/>
    <property type="match status" value="1"/>
</dbReference>
<feature type="binding site" evidence="5">
    <location>
        <begin position="12"/>
        <end position="13"/>
    </location>
    <ligand>
        <name>NAD(+)</name>
        <dbReference type="ChEBI" id="CHEBI:57540"/>
    </ligand>
</feature>
<dbReference type="PRINTS" id="PR00078">
    <property type="entry name" value="G3PDHDRGNASE"/>
</dbReference>
<dbReference type="FunFam" id="3.30.360.10:FF:000002">
    <property type="entry name" value="Glyceraldehyde-3-phosphate dehydrogenase"/>
    <property type="match status" value="1"/>
</dbReference>
<dbReference type="Pfam" id="PF02800">
    <property type="entry name" value="Gp_dh_C"/>
    <property type="match status" value="1"/>
</dbReference>
<keyword evidence="5" id="KW-0520">NAD</keyword>
<evidence type="ECO:0000259" key="8">
    <source>
        <dbReference type="SMART" id="SM00846"/>
    </source>
</evidence>
<name>A0A1G1XCX1_9BACT</name>
<feature type="active site" description="Nucleophile" evidence="3">
    <location>
        <position position="151"/>
    </location>
</feature>
<evidence type="ECO:0000256" key="7">
    <source>
        <dbReference type="RuleBase" id="RU000397"/>
    </source>
</evidence>